<dbReference type="EMBL" id="CP046566">
    <property type="protein sequence ID" value="QGW27207.1"/>
    <property type="molecule type" value="Genomic_DNA"/>
</dbReference>
<dbReference type="AlphaFoldDB" id="A0A6I6G515"/>
<proteinExistence type="predicted"/>
<dbReference type="KEGG" id="fls:GLV81_02995"/>
<feature type="signal peptide" evidence="1">
    <location>
        <begin position="1"/>
        <end position="19"/>
    </location>
</feature>
<keyword evidence="3" id="KW-1185">Reference proteome</keyword>
<gene>
    <name evidence="2" type="ORF">GLV81_02995</name>
</gene>
<sequence>MKTLFTLAVVCLSVGATYAQQVFTVKDFLAAQKVQSGAQVMGAGSTSKSSVESLLFDVQPTIVFQKNQKAVSGNTPAVVLSTDATSLSQLATMADRPAKVQVLEIAIDSKKDLQAAIVTQAMLDNLSNVKYIYFKSQVPCTAADIKKLIPATLTGITVLFDVQQPS</sequence>
<dbReference type="RefSeq" id="WP_157476736.1">
    <property type="nucleotide sequence ID" value="NZ_CP046566.1"/>
</dbReference>
<organism evidence="2 3">
    <name type="scientific">Phnomibacter ginsenosidimutans</name>
    <dbReference type="NCBI Taxonomy" id="2676868"/>
    <lineage>
        <taxon>Bacteria</taxon>
        <taxon>Pseudomonadati</taxon>
        <taxon>Bacteroidota</taxon>
        <taxon>Chitinophagia</taxon>
        <taxon>Chitinophagales</taxon>
        <taxon>Chitinophagaceae</taxon>
        <taxon>Phnomibacter</taxon>
    </lineage>
</organism>
<keyword evidence="1" id="KW-0732">Signal</keyword>
<evidence type="ECO:0000256" key="1">
    <source>
        <dbReference type="SAM" id="SignalP"/>
    </source>
</evidence>
<evidence type="ECO:0008006" key="4">
    <source>
        <dbReference type="Google" id="ProtNLM"/>
    </source>
</evidence>
<accession>A0A6I6G515</accession>
<dbReference type="Proteomes" id="UP000426027">
    <property type="component" value="Chromosome"/>
</dbReference>
<evidence type="ECO:0000313" key="3">
    <source>
        <dbReference type="Proteomes" id="UP000426027"/>
    </source>
</evidence>
<protein>
    <recommendedName>
        <fullName evidence="4">DUF4154 domain-containing protein</fullName>
    </recommendedName>
</protein>
<name>A0A6I6G515_9BACT</name>
<reference evidence="2 3" key="1">
    <citation type="submission" date="2019-11" db="EMBL/GenBank/DDBJ databases">
        <authorList>
            <person name="Im W.T."/>
        </authorList>
    </citation>
    <scope>NUCLEOTIDE SEQUENCE [LARGE SCALE GENOMIC DNA]</scope>
    <source>
        <strain evidence="2 3">SB-02</strain>
    </source>
</reference>
<feature type="chain" id="PRO_5026159690" description="DUF4154 domain-containing protein" evidence="1">
    <location>
        <begin position="20"/>
        <end position="166"/>
    </location>
</feature>
<evidence type="ECO:0000313" key="2">
    <source>
        <dbReference type="EMBL" id="QGW27207.1"/>
    </source>
</evidence>